<dbReference type="PROSITE" id="PS00958">
    <property type="entry name" value="TRANSALDOLASE_2"/>
    <property type="match status" value="1"/>
</dbReference>
<evidence type="ECO:0000256" key="7">
    <source>
        <dbReference type="ARBA" id="ARBA00023270"/>
    </source>
</evidence>
<dbReference type="InterPro" id="IPR004730">
    <property type="entry name" value="Transaldolase_1"/>
</dbReference>
<organism evidence="11 12">
    <name type="scientific">Shimia sagamensis</name>
    <dbReference type="NCBI Taxonomy" id="1566352"/>
    <lineage>
        <taxon>Bacteria</taxon>
        <taxon>Pseudomonadati</taxon>
        <taxon>Pseudomonadota</taxon>
        <taxon>Alphaproteobacteria</taxon>
        <taxon>Rhodobacterales</taxon>
        <taxon>Roseobacteraceae</taxon>
    </lineage>
</organism>
<evidence type="ECO:0000256" key="8">
    <source>
        <dbReference type="ARBA" id="ARBA00048810"/>
    </source>
</evidence>
<dbReference type="RefSeq" id="WP_283425749.1">
    <property type="nucleotide sequence ID" value="NZ_FXTY01000003.1"/>
</dbReference>
<accession>A0ABY1NUU1</accession>
<evidence type="ECO:0000256" key="6">
    <source>
        <dbReference type="ARBA" id="ARBA00023126"/>
    </source>
</evidence>
<dbReference type="Proteomes" id="UP001157961">
    <property type="component" value="Unassembled WGS sequence"/>
</dbReference>
<evidence type="ECO:0000256" key="4">
    <source>
        <dbReference type="ARBA" id="ARBA00013151"/>
    </source>
</evidence>
<evidence type="ECO:0000256" key="3">
    <source>
        <dbReference type="ARBA" id="ARBA00008012"/>
    </source>
</evidence>
<dbReference type="PANTHER" id="PTHR10683">
    <property type="entry name" value="TRANSALDOLASE"/>
    <property type="match status" value="1"/>
</dbReference>
<evidence type="ECO:0000313" key="12">
    <source>
        <dbReference type="Proteomes" id="UP001157961"/>
    </source>
</evidence>
<evidence type="ECO:0000256" key="10">
    <source>
        <dbReference type="RuleBase" id="RU004155"/>
    </source>
</evidence>
<name>A0ABY1NUU1_9RHOB</name>
<comment type="catalytic activity">
    <reaction evidence="8 9 10">
        <text>D-sedoheptulose 7-phosphate + D-glyceraldehyde 3-phosphate = D-erythrose 4-phosphate + beta-D-fructose 6-phosphate</text>
        <dbReference type="Rhea" id="RHEA:17053"/>
        <dbReference type="ChEBI" id="CHEBI:16897"/>
        <dbReference type="ChEBI" id="CHEBI:57483"/>
        <dbReference type="ChEBI" id="CHEBI:57634"/>
        <dbReference type="ChEBI" id="CHEBI:59776"/>
        <dbReference type="EC" id="2.2.1.2"/>
    </reaction>
</comment>
<keyword evidence="7 9" id="KW-0704">Schiff base</keyword>
<reference evidence="11 12" key="1">
    <citation type="submission" date="2017-05" db="EMBL/GenBank/DDBJ databases">
        <authorList>
            <person name="Varghese N."/>
            <person name="Submissions S."/>
        </authorList>
    </citation>
    <scope>NUCLEOTIDE SEQUENCE [LARGE SCALE GENOMIC DNA]</scope>
    <source>
        <strain evidence="11 12">DSM 29734</strain>
    </source>
</reference>
<dbReference type="NCBIfam" id="TIGR00874">
    <property type="entry name" value="talAB"/>
    <property type="match status" value="1"/>
</dbReference>
<keyword evidence="6 9" id="KW-0570">Pentose shunt</keyword>
<dbReference type="Pfam" id="PF00923">
    <property type="entry name" value="TAL_FSA"/>
    <property type="match status" value="1"/>
</dbReference>
<feature type="active site" description="Schiff-base intermediate with substrate" evidence="9">
    <location>
        <position position="131"/>
    </location>
</feature>
<dbReference type="InterPro" id="IPR001585">
    <property type="entry name" value="TAL/FSA"/>
</dbReference>
<evidence type="ECO:0000256" key="1">
    <source>
        <dbReference type="ARBA" id="ARBA00003518"/>
    </source>
</evidence>
<comment type="similarity">
    <text evidence="3 9 10">Belongs to the transaldolase family. Type 1 subfamily.</text>
</comment>
<comment type="subcellular location">
    <subcellularLocation>
        <location evidence="9">Cytoplasm</location>
    </subcellularLocation>
</comment>
<dbReference type="EC" id="2.2.1.2" evidence="4 9"/>
<protein>
    <recommendedName>
        <fullName evidence="4 9">Transaldolase</fullName>
        <ecNumber evidence="4 9">2.2.1.2</ecNumber>
    </recommendedName>
</protein>
<evidence type="ECO:0000256" key="2">
    <source>
        <dbReference type="ARBA" id="ARBA00004857"/>
    </source>
</evidence>
<dbReference type="SUPFAM" id="SSF51569">
    <property type="entry name" value="Aldolase"/>
    <property type="match status" value="1"/>
</dbReference>
<dbReference type="CDD" id="cd00957">
    <property type="entry name" value="Transaldolase_TalAB"/>
    <property type="match status" value="1"/>
</dbReference>
<evidence type="ECO:0000313" key="11">
    <source>
        <dbReference type="EMBL" id="SMP18656.1"/>
    </source>
</evidence>
<sequence length="316" mass="34361">MVPLISALQQLEQMTMIVADTGDAGLVKKHKPLDCTTNPSLVLAALNSPDSQDLIEQEISAARSASMDAAALCDTLTVSIGANLTTLVPGRVSTEVDARLSFDVDASVRRAHAIVEDYAKRGVSKGRILIKLASTWEGIRAAEVLEREGINCNLTLLFTLEQAKACADAGAFLISPFVGRITDWYKKAEGVSEYAPEEDPGVKSVREIYTYFKEHGIETVVMGASFRHIGQIKALAGCDRLTISPDLLTELADDTSIVDRALLPVDGSKRTPVAISEEDFRWDMNQNAMGTEKLAEGIRKFDADHLMLLNILADRI</sequence>
<dbReference type="EMBL" id="FXTY01000003">
    <property type="protein sequence ID" value="SMP18656.1"/>
    <property type="molecule type" value="Genomic_DNA"/>
</dbReference>
<dbReference type="Gene3D" id="3.20.20.70">
    <property type="entry name" value="Aldolase class I"/>
    <property type="match status" value="1"/>
</dbReference>
<comment type="caution">
    <text evidence="11">The sequence shown here is derived from an EMBL/GenBank/DDBJ whole genome shotgun (WGS) entry which is preliminary data.</text>
</comment>
<evidence type="ECO:0000256" key="5">
    <source>
        <dbReference type="ARBA" id="ARBA00022679"/>
    </source>
</evidence>
<keyword evidence="12" id="KW-1185">Reference proteome</keyword>
<proteinExistence type="inferred from homology"/>
<keyword evidence="5 9" id="KW-0808">Transferase</keyword>
<comment type="pathway">
    <text evidence="2 9 10">Carbohydrate degradation; pentose phosphate pathway; D-glyceraldehyde 3-phosphate and beta-D-fructose 6-phosphate from D-ribose 5-phosphate and D-xylulose 5-phosphate (non-oxidative stage): step 2/3.</text>
</comment>
<evidence type="ECO:0000256" key="9">
    <source>
        <dbReference type="HAMAP-Rule" id="MF_00492"/>
    </source>
</evidence>
<dbReference type="InterPro" id="IPR013785">
    <property type="entry name" value="Aldolase_TIM"/>
</dbReference>
<dbReference type="PROSITE" id="PS01054">
    <property type="entry name" value="TRANSALDOLASE_1"/>
    <property type="match status" value="1"/>
</dbReference>
<dbReference type="HAMAP" id="MF_00492">
    <property type="entry name" value="Transaldolase_1"/>
    <property type="match status" value="1"/>
</dbReference>
<keyword evidence="9" id="KW-0963">Cytoplasm</keyword>
<gene>
    <name evidence="9" type="primary">tal</name>
    <name evidence="11" type="ORF">SAMN06265373_103300</name>
</gene>
<comment type="function">
    <text evidence="1 9 10">Transaldolase is important for the balance of metabolites in the pentose-phosphate pathway.</text>
</comment>
<dbReference type="PANTHER" id="PTHR10683:SF18">
    <property type="entry name" value="TRANSALDOLASE"/>
    <property type="match status" value="1"/>
</dbReference>
<dbReference type="InterPro" id="IPR018225">
    <property type="entry name" value="Transaldolase_AS"/>
</dbReference>